<dbReference type="GO" id="GO:0008757">
    <property type="term" value="F:S-adenosylmethionine-dependent methyltransferase activity"/>
    <property type="evidence" value="ECO:0007669"/>
    <property type="project" value="InterPro"/>
</dbReference>
<gene>
    <name evidence="3" type="ORF">MNBD_ALPHA04-2396</name>
</gene>
<evidence type="ECO:0000259" key="2">
    <source>
        <dbReference type="Pfam" id="PF08241"/>
    </source>
</evidence>
<dbReference type="PANTHER" id="PTHR43861:SF3">
    <property type="entry name" value="PUTATIVE (AFU_ORTHOLOGUE AFUA_2G14390)-RELATED"/>
    <property type="match status" value="1"/>
</dbReference>
<dbReference type="CDD" id="cd02440">
    <property type="entry name" value="AdoMet_MTases"/>
    <property type="match status" value="1"/>
</dbReference>
<dbReference type="InterPro" id="IPR013216">
    <property type="entry name" value="Methyltransf_11"/>
</dbReference>
<evidence type="ECO:0000313" key="3">
    <source>
        <dbReference type="EMBL" id="VAW00190.1"/>
    </source>
</evidence>
<protein>
    <recommendedName>
        <fullName evidence="2">Methyltransferase type 11 domain-containing protein</fullName>
    </recommendedName>
</protein>
<accession>A0A3B0S7D0</accession>
<feature type="domain" description="Methyltransferase type 11" evidence="2">
    <location>
        <begin position="2"/>
        <end position="83"/>
    </location>
</feature>
<organism evidence="3">
    <name type="scientific">hydrothermal vent metagenome</name>
    <dbReference type="NCBI Taxonomy" id="652676"/>
    <lineage>
        <taxon>unclassified sequences</taxon>
        <taxon>metagenomes</taxon>
        <taxon>ecological metagenomes</taxon>
    </lineage>
</organism>
<dbReference type="PANTHER" id="PTHR43861">
    <property type="entry name" value="TRANS-ACONITATE 2-METHYLTRANSFERASE-RELATED"/>
    <property type="match status" value="1"/>
</dbReference>
<dbReference type="SUPFAM" id="SSF53335">
    <property type="entry name" value="S-adenosyl-L-methionine-dependent methyltransferases"/>
    <property type="match status" value="1"/>
</dbReference>
<reference evidence="3" key="1">
    <citation type="submission" date="2018-06" db="EMBL/GenBank/DDBJ databases">
        <authorList>
            <person name="Zhirakovskaya E."/>
        </authorList>
    </citation>
    <scope>NUCLEOTIDE SEQUENCE</scope>
</reference>
<dbReference type="InterPro" id="IPR029063">
    <property type="entry name" value="SAM-dependent_MTases_sf"/>
</dbReference>
<proteinExistence type="predicted"/>
<dbReference type="Pfam" id="PF08241">
    <property type="entry name" value="Methyltransf_11"/>
    <property type="match status" value="1"/>
</dbReference>
<dbReference type="EMBL" id="UOEF01000298">
    <property type="protein sequence ID" value="VAW00190.1"/>
    <property type="molecule type" value="Genomic_DNA"/>
</dbReference>
<name>A0A3B0S7D0_9ZZZZ</name>
<dbReference type="AlphaFoldDB" id="A0A3B0S7D0"/>
<keyword evidence="1" id="KW-0808">Transferase</keyword>
<evidence type="ECO:0000256" key="1">
    <source>
        <dbReference type="ARBA" id="ARBA00022679"/>
    </source>
</evidence>
<feature type="non-terminal residue" evidence="3">
    <location>
        <position position="1"/>
    </location>
</feature>
<sequence length="191" mass="21439">RLMASHGASVFAVEPNAEVLRNIRTEGHPITLVHGGAESVQLDPASLDIVTFFYSLHHIPLEVRKDALSNASQALKPTGMLYIVEPVAIGPAYRVLQPIDDEATVRLSALKTLDVWLKSSRFTQVSETILRYKQIYPDFEGYKASILRVDERRAAAFEEHGEKTRDLFEKYGDHTTRGYAFDAVLRAISIR</sequence>
<dbReference type="Gene3D" id="3.40.50.150">
    <property type="entry name" value="Vaccinia Virus protein VP39"/>
    <property type="match status" value="1"/>
</dbReference>